<evidence type="ECO:0000313" key="3">
    <source>
        <dbReference type="Proteomes" id="UP000324222"/>
    </source>
</evidence>
<organism evidence="2 3">
    <name type="scientific">Portunus trituberculatus</name>
    <name type="common">Swimming crab</name>
    <name type="synonym">Neptunus trituberculatus</name>
    <dbReference type="NCBI Taxonomy" id="210409"/>
    <lineage>
        <taxon>Eukaryota</taxon>
        <taxon>Metazoa</taxon>
        <taxon>Ecdysozoa</taxon>
        <taxon>Arthropoda</taxon>
        <taxon>Crustacea</taxon>
        <taxon>Multicrustacea</taxon>
        <taxon>Malacostraca</taxon>
        <taxon>Eumalacostraca</taxon>
        <taxon>Eucarida</taxon>
        <taxon>Decapoda</taxon>
        <taxon>Pleocyemata</taxon>
        <taxon>Brachyura</taxon>
        <taxon>Eubrachyura</taxon>
        <taxon>Portunoidea</taxon>
        <taxon>Portunidae</taxon>
        <taxon>Portuninae</taxon>
        <taxon>Portunus</taxon>
    </lineage>
</organism>
<dbReference type="Proteomes" id="UP000324222">
    <property type="component" value="Unassembled WGS sequence"/>
</dbReference>
<gene>
    <name evidence="2" type="ORF">E2C01_016826</name>
</gene>
<feature type="region of interest" description="Disordered" evidence="1">
    <location>
        <begin position="27"/>
        <end position="61"/>
    </location>
</feature>
<comment type="caution">
    <text evidence="2">The sequence shown here is derived from an EMBL/GenBank/DDBJ whole genome shotgun (WGS) entry which is preliminary data.</text>
</comment>
<protein>
    <submittedName>
        <fullName evidence="2">Uncharacterized protein</fullName>
    </submittedName>
</protein>
<evidence type="ECO:0000313" key="2">
    <source>
        <dbReference type="EMBL" id="MPC23763.1"/>
    </source>
</evidence>
<sequence>MNTLTVGKKFVSQHKDWDLERLIPHTHLSAGGAGDKSGTAGQAPAISTDQGQQDTDTSHQH</sequence>
<keyword evidence="3" id="KW-1185">Reference proteome</keyword>
<evidence type="ECO:0000256" key="1">
    <source>
        <dbReference type="SAM" id="MobiDB-lite"/>
    </source>
</evidence>
<proteinExistence type="predicted"/>
<feature type="compositionally biased region" description="Polar residues" evidence="1">
    <location>
        <begin position="45"/>
        <end position="55"/>
    </location>
</feature>
<reference evidence="2 3" key="1">
    <citation type="submission" date="2019-05" db="EMBL/GenBank/DDBJ databases">
        <title>Another draft genome of Portunus trituberculatus and its Hox gene families provides insights of decapod evolution.</title>
        <authorList>
            <person name="Jeong J.-H."/>
            <person name="Song I."/>
            <person name="Kim S."/>
            <person name="Choi T."/>
            <person name="Kim D."/>
            <person name="Ryu S."/>
            <person name="Kim W."/>
        </authorList>
    </citation>
    <scope>NUCLEOTIDE SEQUENCE [LARGE SCALE GENOMIC DNA]</scope>
    <source>
        <tissue evidence="2">Muscle</tissue>
    </source>
</reference>
<dbReference type="EMBL" id="VSRR010001248">
    <property type="protein sequence ID" value="MPC23763.1"/>
    <property type="molecule type" value="Genomic_DNA"/>
</dbReference>
<name>A0A5B7DRZ2_PORTR</name>
<dbReference type="AlphaFoldDB" id="A0A5B7DRZ2"/>
<accession>A0A5B7DRZ2</accession>